<organism evidence="1 2">
    <name type="scientific">Clostridium sporogenes</name>
    <dbReference type="NCBI Taxonomy" id="1509"/>
    <lineage>
        <taxon>Bacteria</taxon>
        <taxon>Bacillati</taxon>
        <taxon>Bacillota</taxon>
        <taxon>Clostridia</taxon>
        <taxon>Eubacteriales</taxon>
        <taxon>Clostridiaceae</taxon>
        <taxon>Clostridium</taxon>
    </lineage>
</organism>
<gene>
    <name evidence="1" type="ORF">CGS26_10130</name>
</gene>
<dbReference type="AlphaFoldDB" id="A0AAE6I9L4"/>
<reference evidence="1" key="1">
    <citation type="submission" date="2017-07" db="EMBL/GenBank/DDBJ databases">
        <title>Genome sequencing of BoNT-producing clostridia.</title>
        <authorList>
            <person name="Williamson C."/>
        </authorList>
    </citation>
    <scope>NUCLEOTIDE SEQUENCE</scope>
    <source>
        <strain evidence="1">AM553</strain>
    </source>
</reference>
<sequence length="66" mass="8055">MYDNTKTVIRGVFMEISKEEFVKNILKAQVKRRRRREQEYKATVIESMNRCRKKSGKRHIRLEGQR</sequence>
<name>A0AAE6I9L4_CLOSG</name>
<dbReference type="EMBL" id="CP022405">
    <property type="protein sequence ID" value="QDY34403.1"/>
    <property type="molecule type" value="Genomic_DNA"/>
</dbReference>
<accession>A0AAE6I9L4</accession>
<dbReference type="Proteomes" id="UP000962161">
    <property type="component" value="Chromosome"/>
</dbReference>
<evidence type="ECO:0000313" key="2">
    <source>
        <dbReference type="Proteomes" id="UP000962161"/>
    </source>
</evidence>
<evidence type="ECO:0000313" key="1">
    <source>
        <dbReference type="EMBL" id="QDY34403.1"/>
    </source>
</evidence>
<proteinExistence type="predicted"/>
<protein>
    <submittedName>
        <fullName evidence="1">Uncharacterized protein</fullName>
    </submittedName>
</protein>